<protein>
    <submittedName>
        <fullName evidence="3">TetR/AcrR family transcriptional regulator</fullName>
    </submittedName>
</protein>
<keyword evidence="1" id="KW-0238">DNA-binding</keyword>
<keyword evidence="4" id="KW-1185">Reference proteome</keyword>
<reference evidence="3 4" key="1">
    <citation type="submission" date="2018-11" db="EMBL/GenBank/DDBJ databases">
        <title>Genome sequencing of Paenibacillus lentus DSM25539(T).</title>
        <authorList>
            <person name="Kook J.-K."/>
            <person name="Park S.-N."/>
            <person name="Lim Y.K."/>
        </authorList>
    </citation>
    <scope>NUCLEOTIDE SEQUENCE [LARGE SCALE GENOMIC DNA]</scope>
    <source>
        <strain evidence="3 4">DSM 25539</strain>
    </source>
</reference>
<proteinExistence type="predicted"/>
<dbReference type="OrthoDB" id="9810250at2"/>
<dbReference type="EMBL" id="CP034248">
    <property type="protein sequence ID" value="AZK47484.1"/>
    <property type="molecule type" value="Genomic_DNA"/>
</dbReference>
<sequence>MEAVTIQHLTKKAKLNRFTFYQHYENKYDLLGMSKICSTP</sequence>
<name>A0A3S8RXB1_9BACL</name>
<dbReference type="SUPFAM" id="SSF46689">
    <property type="entry name" value="Homeodomain-like"/>
    <property type="match status" value="1"/>
</dbReference>
<evidence type="ECO:0000313" key="4">
    <source>
        <dbReference type="Proteomes" id="UP000273145"/>
    </source>
</evidence>
<gene>
    <name evidence="3" type="ORF">EIM92_16075</name>
</gene>
<evidence type="ECO:0000259" key="2">
    <source>
        <dbReference type="Pfam" id="PF00440"/>
    </source>
</evidence>
<organism evidence="3 4">
    <name type="scientific">Paenibacillus lentus</name>
    <dbReference type="NCBI Taxonomy" id="1338368"/>
    <lineage>
        <taxon>Bacteria</taxon>
        <taxon>Bacillati</taxon>
        <taxon>Bacillota</taxon>
        <taxon>Bacilli</taxon>
        <taxon>Bacillales</taxon>
        <taxon>Paenibacillaceae</taxon>
        <taxon>Paenibacillus</taxon>
    </lineage>
</organism>
<accession>A0A3S8RXB1</accession>
<dbReference type="Proteomes" id="UP000273145">
    <property type="component" value="Chromosome"/>
</dbReference>
<dbReference type="Gene3D" id="1.10.357.10">
    <property type="entry name" value="Tetracycline Repressor, domain 2"/>
    <property type="match status" value="1"/>
</dbReference>
<dbReference type="InterPro" id="IPR009057">
    <property type="entry name" value="Homeodomain-like_sf"/>
</dbReference>
<evidence type="ECO:0000313" key="3">
    <source>
        <dbReference type="EMBL" id="AZK47484.1"/>
    </source>
</evidence>
<dbReference type="AlphaFoldDB" id="A0A3S8RXB1"/>
<feature type="domain" description="HTH tetR-type" evidence="2">
    <location>
        <begin position="1"/>
        <end position="31"/>
    </location>
</feature>
<evidence type="ECO:0000256" key="1">
    <source>
        <dbReference type="ARBA" id="ARBA00023125"/>
    </source>
</evidence>
<dbReference type="Pfam" id="PF00440">
    <property type="entry name" value="TetR_N"/>
    <property type="match status" value="1"/>
</dbReference>
<dbReference type="InterPro" id="IPR001647">
    <property type="entry name" value="HTH_TetR"/>
</dbReference>
<dbReference type="GO" id="GO:0003677">
    <property type="term" value="F:DNA binding"/>
    <property type="evidence" value="ECO:0007669"/>
    <property type="project" value="UniProtKB-KW"/>
</dbReference>
<dbReference type="KEGG" id="plen:EIM92_16075"/>